<reference evidence="7 8" key="1">
    <citation type="submission" date="2019-03" db="EMBL/GenBank/DDBJ databases">
        <title>Genomic Encyclopedia of Archaeal and Bacterial Type Strains, Phase II (KMG-II): from individual species to whole genera.</title>
        <authorList>
            <person name="Goeker M."/>
        </authorList>
    </citation>
    <scope>NUCLEOTIDE SEQUENCE [LARGE SCALE GENOMIC DNA]</scope>
    <source>
        <strain evidence="7 8">DSM 24323</strain>
    </source>
</reference>
<dbReference type="GO" id="GO:0009758">
    <property type="term" value="P:carbohydrate utilization"/>
    <property type="evidence" value="ECO:0007669"/>
    <property type="project" value="UniProtKB-ARBA"/>
</dbReference>
<dbReference type="PIRSF" id="PIRSF005384">
    <property type="entry name" value="RpiB_LacA_B"/>
    <property type="match status" value="1"/>
</dbReference>
<dbReference type="Gene3D" id="3.40.1400.10">
    <property type="entry name" value="Sugar-phosphate isomerase, RpiB/LacA/LacB"/>
    <property type="match status" value="1"/>
</dbReference>
<comment type="pathway">
    <text evidence="5">Carbohydrate metabolism; D-threitol degradation.</text>
</comment>
<evidence type="ECO:0000256" key="1">
    <source>
        <dbReference type="ARBA" id="ARBA00004939"/>
    </source>
</evidence>
<proteinExistence type="inferred from homology"/>
<dbReference type="SUPFAM" id="SSF89623">
    <property type="entry name" value="Ribose/Galactose isomerase RpiB/AlsB"/>
    <property type="match status" value="1"/>
</dbReference>
<comment type="pathway">
    <text evidence="1">Carbohydrate metabolism; erythritol degradation.</text>
</comment>
<accession>A0A4R7J5D4</accession>
<dbReference type="FunFam" id="3.40.1400.10:FF:000004">
    <property type="entry name" value="Ribose 5-phosphate isomerase"/>
    <property type="match status" value="1"/>
</dbReference>
<dbReference type="GO" id="GO:0016052">
    <property type="term" value="P:carbohydrate catabolic process"/>
    <property type="evidence" value="ECO:0007669"/>
    <property type="project" value="UniProtKB-ARBA"/>
</dbReference>
<dbReference type="GO" id="GO:0071322">
    <property type="term" value="P:cellular response to carbohydrate stimulus"/>
    <property type="evidence" value="ECO:0007669"/>
    <property type="project" value="UniProtKB-ARBA"/>
</dbReference>
<sequence length="158" mass="16645">MSGLRMLVGSDSAGYDYKQALLADLQADERVASVVDLGATAESLDSCTYTSVATRAGELIMAGEADRAILVCGTGIGVSIAANKVPGIRATVAHDSFSVERSILSNDCQILTFGQRVIGLQLARRLAKEWLGYTFDPSSHSKANVDEIVSYEAAVAAE</sequence>
<dbReference type="NCBIfam" id="TIGR00689">
    <property type="entry name" value="rpiB_lacA_lacB"/>
    <property type="match status" value="1"/>
</dbReference>
<comment type="caution">
    <text evidence="7">The sequence shown here is derived from an EMBL/GenBank/DDBJ whole genome shotgun (WGS) entry which is preliminary data.</text>
</comment>
<dbReference type="InterPro" id="IPR011860">
    <property type="entry name" value="Rib-5-P_Isoase_Actino"/>
</dbReference>
<evidence type="ECO:0000256" key="2">
    <source>
        <dbReference type="ARBA" id="ARBA00008754"/>
    </source>
</evidence>
<protein>
    <recommendedName>
        <fullName evidence="6">D-erythrulose 4-phosphate isomerase</fullName>
        <ecNumber evidence="6">5.3.1.34</ecNumber>
    </recommendedName>
</protein>
<dbReference type="EC" id="5.3.1.34" evidence="6"/>
<organism evidence="7 8">
    <name type="scientific">Naumannella halotolerans</name>
    <dbReference type="NCBI Taxonomy" id="993414"/>
    <lineage>
        <taxon>Bacteria</taxon>
        <taxon>Bacillati</taxon>
        <taxon>Actinomycetota</taxon>
        <taxon>Actinomycetes</taxon>
        <taxon>Propionibacteriales</taxon>
        <taxon>Propionibacteriaceae</taxon>
        <taxon>Naumannella</taxon>
    </lineage>
</organism>
<evidence type="ECO:0000256" key="5">
    <source>
        <dbReference type="ARBA" id="ARBA00060528"/>
    </source>
</evidence>
<keyword evidence="3 7" id="KW-0413">Isomerase</keyword>
<dbReference type="EMBL" id="SOAW01000001">
    <property type="protein sequence ID" value="TDT32550.1"/>
    <property type="molecule type" value="Genomic_DNA"/>
</dbReference>
<dbReference type="Proteomes" id="UP000295371">
    <property type="component" value="Unassembled WGS sequence"/>
</dbReference>
<dbReference type="AlphaFoldDB" id="A0A4R7J5D4"/>
<comment type="catalytic activity">
    <reaction evidence="4">
        <text>D-erythrulose 4-phosphate = D-erythrose 4-phosphate</text>
        <dbReference type="Rhea" id="RHEA:48784"/>
        <dbReference type="ChEBI" id="CHEBI:16897"/>
        <dbReference type="ChEBI" id="CHEBI:90796"/>
        <dbReference type="EC" id="5.3.1.34"/>
    </reaction>
</comment>
<evidence type="ECO:0000313" key="8">
    <source>
        <dbReference type="Proteomes" id="UP000295371"/>
    </source>
</evidence>
<evidence type="ECO:0000313" key="7">
    <source>
        <dbReference type="EMBL" id="TDT32550.1"/>
    </source>
</evidence>
<evidence type="ECO:0000256" key="3">
    <source>
        <dbReference type="ARBA" id="ARBA00023235"/>
    </source>
</evidence>
<dbReference type="OrthoDB" id="1778624at2"/>
<dbReference type="InterPro" id="IPR036569">
    <property type="entry name" value="RpiB_LacA_LacB_sf"/>
</dbReference>
<dbReference type="GO" id="GO:0016861">
    <property type="term" value="F:intramolecular oxidoreductase activity, interconverting aldoses and ketoses"/>
    <property type="evidence" value="ECO:0007669"/>
    <property type="project" value="UniProtKB-ARBA"/>
</dbReference>
<evidence type="ECO:0000256" key="6">
    <source>
        <dbReference type="ARBA" id="ARBA00066901"/>
    </source>
</evidence>
<dbReference type="RefSeq" id="WP_133753176.1">
    <property type="nucleotide sequence ID" value="NZ_CP171129.1"/>
</dbReference>
<dbReference type="InterPro" id="IPR051812">
    <property type="entry name" value="SPI_LacAB/RpiB"/>
</dbReference>
<evidence type="ECO:0000256" key="4">
    <source>
        <dbReference type="ARBA" id="ARBA00051490"/>
    </source>
</evidence>
<dbReference type="PANTHER" id="PTHR43732:SF1">
    <property type="entry name" value="RIBOSE 5-PHOSPHATE ISOMERASE"/>
    <property type="match status" value="1"/>
</dbReference>
<dbReference type="PANTHER" id="PTHR43732">
    <property type="entry name" value="RIBOSE 5-PHOSPHATE ISOMERASE-RELATED"/>
    <property type="match status" value="1"/>
</dbReference>
<gene>
    <name evidence="7" type="ORF">CLV29_0129</name>
</gene>
<keyword evidence="8" id="KW-1185">Reference proteome</keyword>
<dbReference type="InterPro" id="IPR003500">
    <property type="entry name" value="RpiB_LacA_LacB"/>
</dbReference>
<name>A0A4R7J5D4_9ACTN</name>
<dbReference type="NCBIfam" id="NF004051">
    <property type="entry name" value="PRK05571.1"/>
    <property type="match status" value="1"/>
</dbReference>
<dbReference type="Pfam" id="PF02502">
    <property type="entry name" value="LacAB_rpiB"/>
    <property type="match status" value="1"/>
</dbReference>
<comment type="similarity">
    <text evidence="2">Belongs to the LacAB/RpiB family.</text>
</comment>
<dbReference type="NCBIfam" id="TIGR02133">
    <property type="entry name" value="RPI_actino"/>
    <property type="match status" value="1"/>
</dbReference>